<evidence type="ECO:0000256" key="4">
    <source>
        <dbReference type="ARBA" id="ARBA00022597"/>
    </source>
</evidence>
<feature type="active site" description="Phosphocysteine intermediate; for EIIB activity" evidence="11">
    <location>
        <position position="29"/>
    </location>
</feature>
<feature type="transmembrane region" description="Helical" evidence="13">
    <location>
        <begin position="160"/>
        <end position="184"/>
    </location>
</feature>
<keyword evidence="8" id="KW-0418">Kinase</keyword>
<dbReference type="CDD" id="cd00212">
    <property type="entry name" value="PTS_IIB_glc"/>
    <property type="match status" value="1"/>
</dbReference>
<dbReference type="Proteomes" id="UP000600026">
    <property type="component" value="Unassembled WGS sequence"/>
</dbReference>
<dbReference type="InterPro" id="IPR018113">
    <property type="entry name" value="PTrfase_EIIB_Cys"/>
</dbReference>
<evidence type="ECO:0000256" key="11">
    <source>
        <dbReference type="PROSITE-ProRule" id="PRU00421"/>
    </source>
</evidence>
<evidence type="ECO:0000256" key="5">
    <source>
        <dbReference type="ARBA" id="ARBA00022679"/>
    </source>
</evidence>
<dbReference type="EMBL" id="BNEE01000006">
    <property type="protein sequence ID" value="GHI88258.1"/>
    <property type="molecule type" value="Genomic_DNA"/>
</dbReference>
<evidence type="ECO:0000256" key="2">
    <source>
        <dbReference type="ARBA" id="ARBA00022448"/>
    </source>
</evidence>
<evidence type="ECO:0000256" key="6">
    <source>
        <dbReference type="ARBA" id="ARBA00022683"/>
    </source>
</evidence>
<evidence type="ECO:0000256" key="13">
    <source>
        <dbReference type="SAM" id="Phobius"/>
    </source>
</evidence>
<evidence type="ECO:0000259" key="14">
    <source>
        <dbReference type="PROSITE" id="PS51098"/>
    </source>
</evidence>
<dbReference type="PANTHER" id="PTHR30175">
    <property type="entry name" value="PHOSPHOTRANSFERASE SYSTEM TRANSPORT PROTEIN"/>
    <property type="match status" value="1"/>
</dbReference>
<feature type="transmembrane region" description="Helical" evidence="13">
    <location>
        <begin position="444"/>
        <end position="465"/>
    </location>
</feature>
<evidence type="ECO:0000313" key="16">
    <source>
        <dbReference type="EMBL" id="GHI88258.1"/>
    </source>
</evidence>
<evidence type="ECO:0000256" key="10">
    <source>
        <dbReference type="ARBA" id="ARBA00023136"/>
    </source>
</evidence>
<feature type="transmembrane region" description="Helical" evidence="13">
    <location>
        <begin position="252"/>
        <end position="278"/>
    </location>
</feature>
<evidence type="ECO:0000256" key="3">
    <source>
        <dbReference type="ARBA" id="ARBA00022475"/>
    </source>
</evidence>
<keyword evidence="3" id="KW-1003">Cell membrane</keyword>
<keyword evidence="17" id="KW-1185">Reference proteome</keyword>
<dbReference type="PROSITE" id="PS01035">
    <property type="entry name" value="PTS_EIIB_TYPE_1_CYS"/>
    <property type="match status" value="1"/>
</dbReference>
<comment type="caution">
    <text evidence="16">The sequence shown here is derived from an EMBL/GenBank/DDBJ whole genome shotgun (WGS) entry which is preliminary data.</text>
</comment>
<feature type="transmembrane region" description="Helical" evidence="13">
    <location>
        <begin position="290"/>
        <end position="313"/>
    </location>
</feature>
<feature type="transmembrane region" description="Helical" evidence="13">
    <location>
        <begin position="134"/>
        <end position="154"/>
    </location>
</feature>
<comment type="subcellular location">
    <subcellularLocation>
        <location evidence="1">Cell membrane</location>
        <topology evidence="1">Multi-pass membrane protein</topology>
    </subcellularLocation>
</comment>
<evidence type="ECO:0000256" key="1">
    <source>
        <dbReference type="ARBA" id="ARBA00004651"/>
    </source>
</evidence>
<dbReference type="AlphaFoldDB" id="A0A919H0A7"/>
<dbReference type="PROSITE" id="PS51098">
    <property type="entry name" value="PTS_EIIB_TYPE_1"/>
    <property type="match status" value="1"/>
</dbReference>
<keyword evidence="2" id="KW-0813">Transport</keyword>
<evidence type="ECO:0000259" key="15">
    <source>
        <dbReference type="PROSITE" id="PS51103"/>
    </source>
</evidence>
<dbReference type="InterPro" id="IPR001996">
    <property type="entry name" value="PTS_IIB_1"/>
</dbReference>
<dbReference type="InterPro" id="IPR003352">
    <property type="entry name" value="PTS_EIIC"/>
</dbReference>
<dbReference type="Pfam" id="PF00367">
    <property type="entry name" value="PTS_EIIB"/>
    <property type="match status" value="1"/>
</dbReference>
<accession>A0A919H0A7</accession>
<keyword evidence="6" id="KW-0598">Phosphotransferase system</keyword>
<dbReference type="GO" id="GO:0090588">
    <property type="term" value="F:protein-phosphocysteine-N-acetylmuramate phosphotransferase system transporter activity"/>
    <property type="evidence" value="ECO:0007669"/>
    <property type="project" value="TreeGrafter"/>
</dbReference>
<dbReference type="GO" id="GO:0016301">
    <property type="term" value="F:kinase activity"/>
    <property type="evidence" value="ECO:0007669"/>
    <property type="project" value="UniProtKB-KW"/>
</dbReference>
<keyword evidence="4" id="KW-0762">Sugar transport</keyword>
<proteinExistence type="predicted"/>
<evidence type="ECO:0000256" key="12">
    <source>
        <dbReference type="SAM" id="MobiDB-lite"/>
    </source>
</evidence>
<keyword evidence="5" id="KW-0808">Transferase</keyword>
<dbReference type="GO" id="GO:0008982">
    <property type="term" value="F:protein-N(PI)-phosphohistidine-sugar phosphotransferase activity"/>
    <property type="evidence" value="ECO:0007669"/>
    <property type="project" value="InterPro"/>
</dbReference>
<feature type="transmembrane region" description="Helical" evidence="13">
    <location>
        <begin position="191"/>
        <end position="211"/>
    </location>
</feature>
<dbReference type="GO" id="GO:0005886">
    <property type="term" value="C:plasma membrane"/>
    <property type="evidence" value="ECO:0007669"/>
    <property type="project" value="UniProtKB-SubCell"/>
</dbReference>
<dbReference type="FunFam" id="3.30.1360.60:FF:000001">
    <property type="entry name" value="PTS system glucose-specific IIBC component PtsG"/>
    <property type="match status" value="1"/>
</dbReference>
<dbReference type="InterPro" id="IPR013013">
    <property type="entry name" value="PTS_EIIC_1"/>
</dbReference>
<feature type="transmembrane region" description="Helical" evidence="13">
    <location>
        <begin position="334"/>
        <end position="355"/>
    </location>
</feature>
<feature type="domain" description="PTS EIIC type-1" evidence="15">
    <location>
        <begin position="129"/>
        <end position="481"/>
    </location>
</feature>
<protein>
    <submittedName>
        <fullName evidence="16">PTS beta-glucoside transporter subunit EIIBCA</fullName>
    </submittedName>
</protein>
<evidence type="ECO:0000256" key="9">
    <source>
        <dbReference type="ARBA" id="ARBA00022989"/>
    </source>
</evidence>
<evidence type="ECO:0000313" key="17">
    <source>
        <dbReference type="Proteomes" id="UP000600026"/>
    </source>
</evidence>
<dbReference type="PANTHER" id="PTHR30175:SF3">
    <property type="entry name" value="PTS SYSTEM N-ACETYLMURAMIC ACID-SPECIFIC EIIBC COMPONENT"/>
    <property type="match status" value="1"/>
</dbReference>
<feature type="domain" description="PTS EIIB type-1" evidence="14">
    <location>
        <begin position="7"/>
        <end position="89"/>
    </location>
</feature>
<organism evidence="16 17">
    <name type="scientific">Streptomyces xanthophaeus</name>
    <dbReference type="NCBI Taxonomy" id="67385"/>
    <lineage>
        <taxon>Bacteria</taxon>
        <taxon>Bacillati</taxon>
        <taxon>Actinomycetota</taxon>
        <taxon>Actinomycetes</taxon>
        <taxon>Kitasatosporales</taxon>
        <taxon>Streptomycetaceae</taxon>
        <taxon>Streptomyces</taxon>
    </lineage>
</organism>
<reference evidence="16" key="1">
    <citation type="submission" date="2020-09" db="EMBL/GenBank/DDBJ databases">
        <title>Whole genome shotgun sequence of Streptomyces xanthophaeus NBRC 12829.</title>
        <authorList>
            <person name="Komaki H."/>
            <person name="Tamura T."/>
        </authorList>
    </citation>
    <scope>NUCLEOTIDE SEQUENCE</scope>
    <source>
        <strain evidence="16">NBRC 12829</strain>
    </source>
</reference>
<dbReference type="OrthoDB" id="9797715at2"/>
<feature type="region of interest" description="Disordered" evidence="12">
    <location>
        <begin position="478"/>
        <end position="498"/>
    </location>
</feature>
<evidence type="ECO:0000256" key="8">
    <source>
        <dbReference type="ARBA" id="ARBA00022777"/>
    </source>
</evidence>
<dbReference type="Pfam" id="PF02378">
    <property type="entry name" value="PTS_EIIC"/>
    <property type="match status" value="1"/>
</dbReference>
<gene>
    <name evidence="16" type="ORF">Sxan_56220</name>
</gene>
<keyword evidence="7 13" id="KW-0812">Transmembrane</keyword>
<dbReference type="PROSITE" id="PS51103">
    <property type="entry name" value="PTS_EIIC_TYPE_1"/>
    <property type="match status" value="1"/>
</dbReference>
<dbReference type="GO" id="GO:0009401">
    <property type="term" value="P:phosphoenolpyruvate-dependent sugar phosphotransferase system"/>
    <property type="evidence" value="ECO:0007669"/>
    <property type="project" value="UniProtKB-KW"/>
</dbReference>
<dbReference type="SUPFAM" id="SSF55604">
    <property type="entry name" value="Glucose permease domain IIB"/>
    <property type="match status" value="1"/>
</dbReference>
<dbReference type="InterPro" id="IPR036878">
    <property type="entry name" value="Glu_permease_IIB"/>
</dbReference>
<dbReference type="RefSeq" id="WP_031145369.1">
    <property type="nucleotide sequence ID" value="NZ_BNEE01000006.1"/>
</dbReference>
<dbReference type="InterPro" id="IPR050558">
    <property type="entry name" value="PTS_Sugar-Specific_Components"/>
</dbReference>
<keyword evidence="10 13" id="KW-0472">Membrane</keyword>
<feature type="compositionally biased region" description="Low complexity" evidence="12">
    <location>
        <begin position="478"/>
        <end position="489"/>
    </location>
</feature>
<evidence type="ECO:0000256" key="7">
    <source>
        <dbReference type="ARBA" id="ARBA00022692"/>
    </source>
</evidence>
<keyword evidence="9 13" id="KW-1133">Transmembrane helix</keyword>
<name>A0A919H0A7_9ACTN</name>
<dbReference type="Gene3D" id="3.30.1360.60">
    <property type="entry name" value="Glucose permease domain IIB"/>
    <property type="match status" value="1"/>
</dbReference>
<sequence length="498" mass="50605">MSTDKNRATAAAILPLVGGPDNISSIAHCMTRLRIGLHDRSLVQDEALRALPAVMGVVEDDTYQIVLGPGTVARVTPEFEALVEEARAAAPAPAAAHASLTADGLAAQGAALKQAQKAKNATPFKLFLRRIANIFVPLIPALIGCGIIAGLNGVLMNMGWLPAIVPALAAMASGFMSLIAVFVGYNTAKEFGGTAILGGAVAAIIVFPGVAKIDAFGQPLSPGQGGVLGALAAALLAVQVEKWCRKWVPEALDVLVTPTLTVLISGLVTLFGLMFLAGEASAAIGTFANWLLATGGAFAGLVLGGLFLPLVMLGLHQALIPIHTTLIEQSGYTVLLPILAMAGAGQVGAAIAVYYRLPRNGSLRTTIKSALPAGFLGVGEPLIYGVSLPLGRPFVTACIGGAAGGAFIGLCNQLGTAFGSTAIGPSGWALFPLLDGKSGMGTTIAVYAGGLAVGYLVGFAATYFFGFTRQMLADLNTDPDPAAPASPTSEADKEPALA</sequence>